<dbReference type="SUPFAM" id="SSF48024">
    <property type="entry name" value="N-terminal domain of DnaB helicase"/>
    <property type="match status" value="1"/>
</dbReference>
<dbReference type="Proteomes" id="UP000034954">
    <property type="component" value="Unassembled WGS sequence"/>
</dbReference>
<dbReference type="InterPro" id="IPR016136">
    <property type="entry name" value="DNA_helicase_N/primase_C"/>
</dbReference>
<evidence type="ECO:0000256" key="2">
    <source>
        <dbReference type="ARBA" id="ARBA00022515"/>
    </source>
</evidence>
<feature type="domain" description="SF4 helicase" evidence="14">
    <location>
        <begin position="180"/>
        <end position="443"/>
    </location>
</feature>
<evidence type="ECO:0000313" key="16">
    <source>
        <dbReference type="Proteomes" id="UP000034954"/>
    </source>
</evidence>
<dbReference type="InterPro" id="IPR007692">
    <property type="entry name" value="DNA_helicase_DnaB"/>
</dbReference>
<keyword evidence="9" id="KW-0413">Isomerase</keyword>
<dbReference type="GO" id="GO:0006269">
    <property type="term" value="P:DNA replication, synthesis of primer"/>
    <property type="evidence" value="ECO:0007669"/>
    <property type="project" value="UniProtKB-UniRule"/>
</dbReference>
<evidence type="ECO:0000256" key="3">
    <source>
        <dbReference type="ARBA" id="ARBA00022705"/>
    </source>
</evidence>
<comment type="function">
    <text evidence="10 13">The main replicative DNA helicase, it participates in initiation and elongation during chromosome replication. Travels ahead of the DNA replisome, separating dsDNA into templates for DNA synthesis. A processive ATP-dependent 5'-3' DNA helicase it has DNA-dependent ATPase activity.</text>
</comment>
<dbReference type="GO" id="GO:1990077">
    <property type="term" value="C:primosome complex"/>
    <property type="evidence" value="ECO:0007669"/>
    <property type="project" value="UniProtKB-UniRule"/>
</dbReference>
<dbReference type="GO" id="GO:0005524">
    <property type="term" value="F:ATP binding"/>
    <property type="evidence" value="ECO:0007669"/>
    <property type="project" value="UniProtKB-UniRule"/>
</dbReference>
<evidence type="ECO:0000256" key="9">
    <source>
        <dbReference type="ARBA" id="ARBA00023235"/>
    </source>
</evidence>
<name>A0A0M2UWX6_9BACT</name>
<keyword evidence="16" id="KW-1185">Reference proteome</keyword>
<dbReference type="EMBL" id="LAQJ01000089">
    <property type="protein sequence ID" value="KKO20568.1"/>
    <property type="molecule type" value="Genomic_DNA"/>
</dbReference>
<dbReference type="PROSITE" id="PS51199">
    <property type="entry name" value="SF4_HELICASE"/>
    <property type="match status" value="1"/>
</dbReference>
<evidence type="ECO:0000256" key="10">
    <source>
        <dbReference type="ARBA" id="ARBA00044932"/>
    </source>
</evidence>
<evidence type="ECO:0000256" key="5">
    <source>
        <dbReference type="ARBA" id="ARBA00022801"/>
    </source>
</evidence>
<dbReference type="InterPro" id="IPR007694">
    <property type="entry name" value="DNA_helicase_DnaB-like_C"/>
</dbReference>
<comment type="similarity">
    <text evidence="1 13">Belongs to the helicase family. DnaB subfamily.</text>
</comment>
<keyword evidence="8 13" id="KW-0238">DNA-binding</keyword>
<dbReference type="FunFam" id="3.40.50.300:FF:000076">
    <property type="entry name" value="Replicative DNA helicase"/>
    <property type="match status" value="1"/>
</dbReference>
<reference evidence="15 16" key="1">
    <citation type="journal article" date="2013" name="BMC Microbiol.">
        <title>Identification of the type II cytochrome c maturation pathway in anammox bacteria by comparative genomics.</title>
        <authorList>
            <person name="Ferousi C."/>
            <person name="Speth D.R."/>
            <person name="Reimann J."/>
            <person name="Op den Camp H.J."/>
            <person name="Allen J.W."/>
            <person name="Keltjens J.T."/>
            <person name="Jetten M.S."/>
        </authorList>
    </citation>
    <scope>NUCLEOTIDE SEQUENCE [LARGE SCALE GENOMIC DNA]</scope>
    <source>
        <strain evidence="15">RU1</strain>
    </source>
</reference>
<protein>
    <recommendedName>
        <fullName evidence="12 13">Replicative DNA helicase</fullName>
        <ecNumber evidence="12 13">5.6.2.3</ecNumber>
    </recommendedName>
</protein>
<evidence type="ECO:0000256" key="4">
    <source>
        <dbReference type="ARBA" id="ARBA00022741"/>
    </source>
</evidence>
<dbReference type="Pfam" id="PF03796">
    <property type="entry name" value="DnaB_C"/>
    <property type="match status" value="1"/>
</dbReference>
<dbReference type="FunFam" id="1.10.860.10:FF:000001">
    <property type="entry name" value="Replicative DNA helicase"/>
    <property type="match status" value="1"/>
</dbReference>
<dbReference type="CDD" id="cd00984">
    <property type="entry name" value="DnaB_C"/>
    <property type="match status" value="1"/>
</dbReference>
<dbReference type="Pfam" id="PF00772">
    <property type="entry name" value="DnaB"/>
    <property type="match status" value="1"/>
</dbReference>
<accession>A0A0M2UWX6</accession>
<dbReference type="GO" id="GO:0005829">
    <property type="term" value="C:cytosol"/>
    <property type="evidence" value="ECO:0007669"/>
    <property type="project" value="TreeGrafter"/>
</dbReference>
<dbReference type="NCBIfam" id="NF004384">
    <property type="entry name" value="PRK05748.1"/>
    <property type="match status" value="1"/>
</dbReference>
<dbReference type="Gene3D" id="1.10.860.10">
    <property type="entry name" value="DNAb Helicase, Chain A"/>
    <property type="match status" value="1"/>
</dbReference>
<comment type="caution">
    <text evidence="15">The sequence shown here is derived from an EMBL/GenBank/DDBJ whole genome shotgun (WGS) entry which is preliminary data.</text>
</comment>
<keyword evidence="4 13" id="KW-0547">Nucleotide-binding</keyword>
<evidence type="ECO:0000256" key="13">
    <source>
        <dbReference type="RuleBase" id="RU362085"/>
    </source>
</evidence>
<keyword evidence="5 13" id="KW-0378">Hydrolase</keyword>
<dbReference type="GO" id="GO:0042802">
    <property type="term" value="F:identical protein binding"/>
    <property type="evidence" value="ECO:0007669"/>
    <property type="project" value="UniProtKB-ARBA"/>
</dbReference>
<keyword evidence="6 13" id="KW-0347">Helicase</keyword>
<organism evidence="15 16">
    <name type="scientific">Candidatus Brocadia fulgida</name>
    <dbReference type="NCBI Taxonomy" id="380242"/>
    <lineage>
        <taxon>Bacteria</taxon>
        <taxon>Pseudomonadati</taxon>
        <taxon>Planctomycetota</taxon>
        <taxon>Candidatus Brocadiia</taxon>
        <taxon>Candidatus Brocadiales</taxon>
        <taxon>Candidatus Brocadiaceae</taxon>
        <taxon>Candidatus Brocadia</taxon>
    </lineage>
</organism>
<evidence type="ECO:0000256" key="6">
    <source>
        <dbReference type="ARBA" id="ARBA00022806"/>
    </source>
</evidence>
<gene>
    <name evidence="15" type="ORF">BROFUL_00686</name>
</gene>
<evidence type="ECO:0000256" key="1">
    <source>
        <dbReference type="ARBA" id="ARBA00008428"/>
    </source>
</evidence>
<dbReference type="GO" id="GO:0016887">
    <property type="term" value="F:ATP hydrolysis activity"/>
    <property type="evidence" value="ECO:0007669"/>
    <property type="project" value="RHEA"/>
</dbReference>
<evidence type="ECO:0000313" key="15">
    <source>
        <dbReference type="EMBL" id="KKO20568.1"/>
    </source>
</evidence>
<dbReference type="InterPro" id="IPR027417">
    <property type="entry name" value="P-loop_NTPase"/>
</dbReference>
<dbReference type="PANTHER" id="PTHR30153">
    <property type="entry name" value="REPLICATIVE DNA HELICASE DNAB"/>
    <property type="match status" value="1"/>
</dbReference>
<sequence>MVVESILERTLPQSIEAEMSVLGAMLLDNEVISLVIPTLAKNSFYKTAHQELYQTIVEVYDKGQMIDLVVLREELKKRSLLEKVGGTEYLMELEEAVPTIGNVEFYANIVREKAIKRNLIEVAASIQKQAFDESSDTGQLLDSSERAIFDITQKKFHVASSKLNEILKETFSRIENLHDRQNRLTGLSTGFYDLDDLTCGLQASELIIVAARPSMGKTSLALNILEHAGVIDKKPVVLFSLEMSAQQVAQNMLCSHARIDAHKLRKGFLEDKQWSDLSYGLGSLSEAPIFIDDTPGLSVLEVRAKARRLKAQYDIQMIAVDYLQLMEATRAENRQQEISVISRGLKSLARELSIPVIVVSQLNRSVESREGHRPRMSDLRESGSIEQDADVVILLHREDYYDPERKDGTAELIIAKQRNGPIGVVKLAFLSHYMRFENLASIGNK</sequence>
<keyword evidence="2 13" id="KW-0639">Primosome</keyword>
<dbReference type="GO" id="GO:0043139">
    <property type="term" value="F:5'-3' DNA helicase activity"/>
    <property type="evidence" value="ECO:0007669"/>
    <property type="project" value="UniProtKB-EC"/>
</dbReference>
<dbReference type="InterPro" id="IPR007693">
    <property type="entry name" value="DNA_helicase_DnaB-like_N"/>
</dbReference>
<evidence type="ECO:0000256" key="12">
    <source>
        <dbReference type="NCBIfam" id="TIGR00665"/>
    </source>
</evidence>
<dbReference type="InterPro" id="IPR036185">
    <property type="entry name" value="DNA_heli_DnaB-like_N_sf"/>
</dbReference>
<dbReference type="PATRIC" id="fig|380242.3.peg.873"/>
<evidence type="ECO:0000256" key="11">
    <source>
        <dbReference type="ARBA" id="ARBA00048954"/>
    </source>
</evidence>
<dbReference type="EC" id="5.6.2.3" evidence="12 13"/>
<proteinExistence type="inferred from homology"/>
<dbReference type="GO" id="GO:0003677">
    <property type="term" value="F:DNA binding"/>
    <property type="evidence" value="ECO:0007669"/>
    <property type="project" value="UniProtKB-UniRule"/>
</dbReference>
<keyword evidence="3 13" id="KW-0235">DNA replication</keyword>
<keyword evidence="7 13" id="KW-0067">ATP-binding</keyword>
<evidence type="ECO:0000259" key="14">
    <source>
        <dbReference type="PROSITE" id="PS51199"/>
    </source>
</evidence>
<comment type="catalytic activity">
    <reaction evidence="11 13">
        <text>ATP + H2O = ADP + phosphate + H(+)</text>
        <dbReference type="Rhea" id="RHEA:13065"/>
        <dbReference type="ChEBI" id="CHEBI:15377"/>
        <dbReference type="ChEBI" id="CHEBI:15378"/>
        <dbReference type="ChEBI" id="CHEBI:30616"/>
        <dbReference type="ChEBI" id="CHEBI:43474"/>
        <dbReference type="ChEBI" id="CHEBI:456216"/>
        <dbReference type="EC" id="5.6.2.3"/>
    </reaction>
</comment>
<dbReference type="NCBIfam" id="TIGR00665">
    <property type="entry name" value="DnaB"/>
    <property type="match status" value="1"/>
</dbReference>
<evidence type="ECO:0000256" key="8">
    <source>
        <dbReference type="ARBA" id="ARBA00023125"/>
    </source>
</evidence>
<dbReference type="Gene3D" id="3.40.50.300">
    <property type="entry name" value="P-loop containing nucleotide triphosphate hydrolases"/>
    <property type="match status" value="1"/>
</dbReference>
<dbReference type="AlphaFoldDB" id="A0A0M2UWX6"/>
<dbReference type="SUPFAM" id="SSF52540">
    <property type="entry name" value="P-loop containing nucleoside triphosphate hydrolases"/>
    <property type="match status" value="1"/>
</dbReference>
<dbReference type="PANTHER" id="PTHR30153:SF2">
    <property type="entry name" value="REPLICATIVE DNA HELICASE"/>
    <property type="match status" value="1"/>
</dbReference>
<evidence type="ECO:0000256" key="7">
    <source>
        <dbReference type="ARBA" id="ARBA00022840"/>
    </source>
</evidence>